<dbReference type="InterPro" id="IPR019818">
    <property type="entry name" value="IsoCit/isopropylmalate_DH_CS"/>
</dbReference>
<evidence type="ECO:0000256" key="14">
    <source>
        <dbReference type="ARBA" id="ARBA00023211"/>
    </source>
</evidence>
<evidence type="ECO:0000256" key="10">
    <source>
        <dbReference type="ARBA" id="ARBA00022723"/>
    </source>
</evidence>
<comment type="cofactor">
    <cofactor evidence="18">
        <name>Mg(2+)</name>
        <dbReference type="ChEBI" id="CHEBI:18420"/>
    </cofactor>
    <cofactor evidence="18">
        <name>Mn(2+)</name>
        <dbReference type="ChEBI" id="CHEBI:29035"/>
    </cofactor>
    <text evidence="18">Binds 1 Mg(2+) or Mn(2+) ion per subunit.</text>
</comment>
<evidence type="ECO:0000259" key="19">
    <source>
        <dbReference type="SMART" id="SM01329"/>
    </source>
</evidence>
<dbReference type="Pfam" id="PF00180">
    <property type="entry name" value="Iso_dh"/>
    <property type="match status" value="1"/>
</dbReference>
<evidence type="ECO:0000256" key="7">
    <source>
        <dbReference type="ARBA" id="ARBA00019276"/>
    </source>
</evidence>
<evidence type="ECO:0000256" key="2">
    <source>
        <dbReference type="ARBA" id="ARBA00001936"/>
    </source>
</evidence>
<evidence type="ECO:0000256" key="18">
    <source>
        <dbReference type="RuleBase" id="RU004445"/>
    </source>
</evidence>
<dbReference type="EC" id="1.1.1.85" evidence="6 16"/>
<dbReference type="GO" id="GO:0009098">
    <property type="term" value="P:L-leucine biosynthetic process"/>
    <property type="evidence" value="ECO:0007669"/>
    <property type="project" value="UniProtKB-UniRule"/>
</dbReference>
<comment type="catalytic activity">
    <reaction evidence="1 18">
        <text>(2R,3S)-3-isopropylmalate + NAD(+) = 4-methyl-2-oxopentanoate + CO2 + NADH</text>
        <dbReference type="Rhea" id="RHEA:32271"/>
        <dbReference type="ChEBI" id="CHEBI:16526"/>
        <dbReference type="ChEBI" id="CHEBI:17865"/>
        <dbReference type="ChEBI" id="CHEBI:35121"/>
        <dbReference type="ChEBI" id="CHEBI:57540"/>
        <dbReference type="ChEBI" id="CHEBI:57945"/>
        <dbReference type="EC" id="1.1.1.85"/>
    </reaction>
</comment>
<dbReference type="FunFam" id="3.40.718.10:FF:000006">
    <property type="entry name" value="3-isopropylmalate dehydrogenase"/>
    <property type="match status" value="1"/>
</dbReference>
<evidence type="ECO:0000256" key="1">
    <source>
        <dbReference type="ARBA" id="ARBA00000624"/>
    </source>
</evidence>
<dbReference type="InterPro" id="IPR004429">
    <property type="entry name" value="Isopropylmalate_DH"/>
</dbReference>
<keyword evidence="9" id="KW-0028">Amino-acid biosynthesis</keyword>
<protein>
    <recommendedName>
        <fullName evidence="7 16">3-isopropylmalate dehydrogenase</fullName>
        <ecNumber evidence="6 16">1.1.1.85</ecNumber>
    </recommendedName>
</protein>
<dbReference type="InterPro" id="IPR024084">
    <property type="entry name" value="IsoPropMal-DH-like_dom"/>
</dbReference>
<keyword evidence="10 18" id="KW-0479">Metal-binding</keyword>
<feature type="domain" description="Isopropylmalate dehydrogenase-like" evidence="19">
    <location>
        <begin position="5"/>
        <end position="358"/>
    </location>
</feature>
<dbReference type="OrthoDB" id="9767905at2"/>
<organism evidence="20 21">
    <name type="scientific">Alginatibacterium sediminis</name>
    <dbReference type="NCBI Taxonomy" id="2164068"/>
    <lineage>
        <taxon>Bacteria</taxon>
        <taxon>Pseudomonadati</taxon>
        <taxon>Pseudomonadota</taxon>
        <taxon>Gammaproteobacteria</taxon>
        <taxon>Alteromonadales</taxon>
        <taxon>Alteromonadaceae</taxon>
        <taxon>Alginatibacterium</taxon>
    </lineage>
</organism>
<name>A0A420EGM1_9ALTE</name>
<evidence type="ECO:0000256" key="17">
    <source>
        <dbReference type="RuleBase" id="RU004443"/>
    </source>
</evidence>
<keyword evidence="21" id="KW-1185">Reference proteome</keyword>
<dbReference type="PANTHER" id="PTHR42979">
    <property type="entry name" value="3-ISOPROPYLMALATE DEHYDROGENASE"/>
    <property type="match status" value="1"/>
</dbReference>
<evidence type="ECO:0000256" key="13">
    <source>
        <dbReference type="ARBA" id="ARBA00023027"/>
    </source>
</evidence>
<evidence type="ECO:0000313" key="21">
    <source>
        <dbReference type="Proteomes" id="UP000286482"/>
    </source>
</evidence>
<dbReference type="NCBIfam" id="TIGR00169">
    <property type="entry name" value="leuB"/>
    <property type="match status" value="1"/>
</dbReference>
<comment type="caution">
    <text evidence="20">The sequence shown here is derived from an EMBL/GenBank/DDBJ whole genome shotgun (WGS) entry which is preliminary data.</text>
</comment>
<evidence type="ECO:0000256" key="8">
    <source>
        <dbReference type="ARBA" id="ARBA00022430"/>
    </source>
</evidence>
<evidence type="ECO:0000256" key="16">
    <source>
        <dbReference type="NCBIfam" id="TIGR00169"/>
    </source>
</evidence>
<evidence type="ECO:0000256" key="6">
    <source>
        <dbReference type="ARBA" id="ARBA00013101"/>
    </source>
</evidence>
<dbReference type="PANTHER" id="PTHR42979:SF1">
    <property type="entry name" value="3-ISOPROPYLMALATE DEHYDROGENASE"/>
    <property type="match status" value="1"/>
</dbReference>
<dbReference type="EMBL" id="RAQO01000004">
    <property type="protein sequence ID" value="RKF19823.1"/>
    <property type="molecule type" value="Genomic_DNA"/>
</dbReference>
<keyword evidence="15 18" id="KW-0100">Branched-chain amino acid biosynthesis</keyword>
<evidence type="ECO:0000256" key="3">
    <source>
        <dbReference type="ARBA" id="ARBA00004762"/>
    </source>
</evidence>
<evidence type="ECO:0000256" key="4">
    <source>
        <dbReference type="ARBA" id="ARBA00008319"/>
    </source>
</evidence>
<dbReference type="SMART" id="SM01329">
    <property type="entry name" value="Iso_dh"/>
    <property type="match status" value="1"/>
</dbReference>
<evidence type="ECO:0000256" key="9">
    <source>
        <dbReference type="ARBA" id="ARBA00022605"/>
    </source>
</evidence>
<keyword evidence="12 17" id="KW-0560">Oxidoreductase</keyword>
<comment type="function">
    <text evidence="18">Catalyzes the oxidation of 3-carboxy-2-hydroxy-4-methylpentanoate (3-isopropylmalate) to 3-carboxy-4-methyl-2-oxopentanoate. The product decarboxylates to 4-methyl-2 oxopentanoate.</text>
</comment>
<accession>A0A420EGM1</accession>
<evidence type="ECO:0000256" key="12">
    <source>
        <dbReference type="ARBA" id="ARBA00023002"/>
    </source>
</evidence>
<dbReference type="SUPFAM" id="SSF53659">
    <property type="entry name" value="Isocitrate/Isopropylmalate dehydrogenase-like"/>
    <property type="match status" value="1"/>
</dbReference>
<dbReference type="GO" id="GO:0005829">
    <property type="term" value="C:cytosol"/>
    <property type="evidence" value="ECO:0007669"/>
    <property type="project" value="TreeGrafter"/>
</dbReference>
<dbReference type="GO" id="GO:0000287">
    <property type="term" value="F:magnesium ion binding"/>
    <property type="evidence" value="ECO:0007669"/>
    <property type="project" value="InterPro"/>
</dbReference>
<evidence type="ECO:0000256" key="5">
    <source>
        <dbReference type="ARBA" id="ARBA00011738"/>
    </source>
</evidence>
<evidence type="ECO:0000256" key="15">
    <source>
        <dbReference type="ARBA" id="ARBA00023304"/>
    </source>
</evidence>
<comment type="pathway">
    <text evidence="3 18">Amino-acid biosynthesis; L-leucine biosynthesis; L-leucine from 3-methyl-2-oxobutanoate: step 3/4.</text>
</comment>
<dbReference type="RefSeq" id="WP_120353828.1">
    <property type="nucleotide sequence ID" value="NZ_RAQO01000004.1"/>
</dbReference>
<sequence length="369" mass="40597">MQSYKIALLAGDGIGPEVMKQAVKVLKAVEARNPDVNFELNPALFGAVAYFETGKSFPQETKDICDQADAILKGTIGLNHEDSQKIPVDEQPERGALLPLRRRYNTYANFRPVYLPKELSHFSPLKAEIIGDGIDIMIIRELVGGLYFGHKETGVDEQGRRFVREVLEYDEDQIRNILKVGFETAQKRKKVLHNIHKSNVLKSSVLWNTIVDELAPSYPDVEVKHILVDAAATLLCLNPGQFDVMVMENMFGDILSDQGGGILGSLGLMPSACVGPEKSYYEPSHGSAPDIAGKNIANPYSMIGSVALMLEMSFGMESESKHLWNAMKSVFAQGYGTPDLAKGDDAKLIDTDKFGDLVVAELNKAPRPQ</sequence>
<comment type="subunit">
    <text evidence="5 18">Homodimer.</text>
</comment>
<dbReference type="GO" id="GO:0051287">
    <property type="term" value="F:NAD binding"/>
    <property type="evidence" value="ECO:0007669"/>
    <property type="project" value="InterPro"/>
</dbReference>
<keyword evidence="11" id="KW-0460">Magnesium</keyword>
<keyword evidence="14" id="KW-0464">Manganese</keyword>
<dbReference type="Proteomes" id="UP000286482">
    <property type="component" value="Unassembled WGS sequence"/>
</dbReference>
<evidence type="ECO:0000313" key="20">
    <source>
        <dbReference type="EMBL" id="RKF19823.1"/>
    </source>
</evidence>
<dbReference type="AlphaFoldDB" id="A0A420EGM1"/>
<dbReference type="Gene3D" id="3.40.718.10">
    <property type="entry name" value="Isopropylmalate Dehydrogenase"/>
    <property type="match status" value="1"/>
</dbReference>
<dbReference type="PROSITE" id="PS00470">
    <property type="entry name" value="IDH_IMDH"/>
    <property type="match status" value="1"/>
</dbReference>
<comment type="similarity">
    <text evidence="4">Belongs to the isocitrate and isopropylmalate dehydrogenases family. LeuB type 1 subfamily.</text>
</comment>
<keyword evidence="8 18" id="KW-0432">Leucine biosynthesis</keyword>
<comment type="cofactor">
    <cofactor evidence="2">
        <name>Mn(2+)</name>
        <dbReference type="ChEBI" id="CHEBI:29035"/>
    </cofactor>
</comment>
<dbReference type="UniPathway" id="UPA00048">
    <property type="reaction ID" value="UER00072"/>
</dbReference>
<proteinExistence type="inferred from homology"/>
<gene>
    <name evidence="20" type="primary">leuB</name>
    <name evidence="20" type="ORF">DBZ36_05020</name>
</gene>
<evidence type="ECO:0000256" key="11">
    <source>
        <dbReference type="ARBA" id="ARBA00022842"/>
    </source>
</evidence>
<reference evidence="20 21" key="1">
    <citation type="submission" date="2018-09" db="EMBL/GenBank/DDBJ databases">
        <authorList>
            <person name="Wang Z."/>
        </authorList>
    </citation>
    <scope>NUCLEOTIDE SEQUENCE [LARGE SCALE GENOMIC DNA]</scope>
    <source>
        <strain evidence="20 21">ALS 81</strain>
    </source>
</reference>
<dbReference type="GO" id="GO:0003862">
    <property type="term" value="F:3-isopropylmalate dehydrogenase activity"/>
    <property type="evidence" value="ECO:0007669"/>
    <property type="project" value="UniProtKB-UniRule"/>
</dbReference>
<keyword evidence="13 18" id="KW-0520">NAD</keyword>